<dbReference type="RefSeq" id="XP_028883156.1">
    <property type="nucleotide sequence ID" value="XM_029025746.1"/>
</dbReference>
<comment type="subcellular location">
    <subcellularLocation>
        <location evidence="6">Nucleus</location>
    </subcellularLocation>
</comment>
<dbReference type="PANTHER" id="PTHR21451">
    <property type="entry name" value="HISTONE H3 METHYLTRANSFERASE"/>
    <property type="match status" value="1"/>
</dbReference>
<evidence type="ECO:0000313" key="8">
    <source>
        <dbReference type="EMBL" id="ORC89090.1"/>
    </source>
</evidence>
<name>A0A1X0NY45_9TRYP</name>
<keyword evidence="6" id="KW-0949">S-adenosyl-L-methionine</keyword>
<dbReference type="GO" id="GO:0032259">
    <property type="term" value="P:methylation"/>
    <property type="evidence" value="ECO:0007669"/>
    <property type="project" value="UniProtKB-KW"/>
</dbReference>
<dbReference type="VEuPathDB" id="TriTrypDB:TM35_000143010"/>
<dbReference type="Pfam" id="PF08123">
    <property type="entry name" value="DOT1"/>
    <property type="match status" value="1"/>
</dbReference>
<evidence type="ECO:0000256" key="5">
    <source>
        <dbReference type="ARBA" id="ARBA00047770"/>
    </source>
</evidence>
<dbReference type="Gene3D" id="3.40.50.150">
    <property type="entry name" value="Vaccinia Virus protein VP39"/>
    <property type="match status" value="1"/>
</dbReference>
<dbReference type="InterPro" id="IPR029063">
    <property type="entry name" value="SAM-dependent_MTases_sf"/>
</dbReference>
<keyword evidence="6 8" id="KW-0489">Methyltransferase</keyword>
<evidence type="ECO:0000256" key="4">
    <source>
        <dbReference type="ARBA" id="ARBA00029821"/>
    </source>
</evidence>
<dbReference type="InterPro" id="IPR025789">
    <property type="entry name" value="DOT1_dom"/>
</dbReference>
<evidence type="ECO:0000313" key="9">
    <source>
        <dbReference type="Proteomes" id="UP000192257"/>
    </source>
</evidence>
<dbReference type="AlphaFoldDB" id="A0A1X0NY45"/>
<sequence length="284" mass="32734">MLRHVRRNNQDRTSGLKRPRQLEECGFGTPAEPFRLPLRKTPNGSNCLHCVTDMCDCKWVEDQLRECYSNLSVTRQVQQYRKRELCAKSVLPPFVARLVRLSGVKSGDVFYDLGCGNGSVLFHVALLTGARCVGVEINERNATVAREAWRYLQPIFEARCGKSLDVEIITGDFCSVVKREEFFSSSPVVWVANLLLPRPVNHFLSERFRLLPEGSRILCMEDLYPHARSVAALRDPDAFEKFTMTDFKWQAMSVEWSYTEGSFYMYTRRESEKGVKNQKEEKKL</sequence>
<dbReference type="GO" id="GO:0005634">
    <property type="term" value="C:nucleus"/>
    <property type="evidence" value="ECO:0007669"/>
    <property type="project" value="UniProtKB-SubCell"/>
</dbReference>
<dbReference type="EC" id="2.1.1.360" evidence="1 6"/>
<dbReference type="PROSITE" id="PS51569">
    <property type="entry name" value="DOT1"/>
    <property type="match status" value="1"/>
</dbReference>
<dbReference type="SUPFAM" id="SSF53335">
    <property type="entry name" value="S-adenosyl-L-methionine-dependent methyltransferases"/>
    <property type="match status" value="1"/>
</dbReference>
<accession>A0A1X0NY45</accession>
<keyword evidence="6" id="KW-0539">Nucleus</keyword>
<dbReference type="STRING" id="67003.A0A1X0NY45"/>
<dbReference type="PANTHER" id="PTHR21451:SF23">
    <property type="entry name" value="HISTONE-LYSINE N-METHYLTRANSFERASE, H3 LYSINE-79 SPECIFIC"/>
    <property type="match status" value="1"/>
</dbReference>
<gene>
    <name evidence="8" type="ORF">TM35_000143010</name>
</gene>
<evidence type="ECO:0000256" key="2">
    <source>
        <dbReference type="ARBA" id="ARBA00020987"/>
    </source>
</evidence>
<comment type="caution">
    <text evidence="8">The sequence shown here is derived from an EMBL/GenBank/DDBJ whole genome shotgun (WGS) entry which is preliminary data.</text>
</comment>
<dbReference type="InterPro" id="IPR030445">
    <property type="entry name" value="H3-K79_meTrfase"/>
</dbReference>
<dbReference type="GO" id="GO:0000077">
    <property type="term" value="P:DNA damage checkpoint signaling"/>
    <property type="evidence" value="ECO:0007669"/>
    <property type="project" value="TreeGrafter"/>
</dbReference>
<keyword evidence="3 6" id="KW-0156">Chromatin regulator</keyword>
<keyword evidence="6 8" id="KW-0808">Transferase</keyword>
<comment type="function">
    <text evidence="6">Histone methyltransferase that specifically trimethylates histone H3 to form H3K79me3. This methylation is required for telomere silencing and for the pachytene checkpoint during the meiotic cell cycle by allowing the recruitment of RAD9 to double strand breaks. Nucleosomes are preferred as substrate compared to free histone.</text>
</comment>
<evidence type="ECO:0000259" key="7">
    <source>
        <dbReference type="PROSITE" id="PS51569"/>
    </source>
</evidence>
<evidence type="ECO:0000256" key="1">
    <source>
        <dbReference type="ARBA" id="ARBA00012190"/>
    </source>
</evidence>
<organism evidence="8 9">
    <name type="scientific">Trypanosoma theileri</name>
    <dbReference type="NCBI Taxonomy" id="67003"/>
    <lineage>
        <taxon>Eukaryota</taxon>
        <taxon>Discoba</taxon>
        <taxon>Euglenozoa</taxon>
        <taxon>Kinetoplastea</taxon>
        <taxon>Metakinetoplastina</taxon>
        <taxon>Trypanosomatida</taxon>
        <taxon>Trypanosomatidae</taxon>
        <taxon>Trypanosoma</taxon>
    </lineage>
</organism>
<evidence type="ECO:0000256" key="6">
    <source>
        <dbReference type="RuleBase" id="RU271113"/>
    </source>
</evidence>
<protein>
    <recommendedName>
        <fullName evidence="2 6">Histone-lysine N-methyltransferase, H3 lysine-79 specific</fullName>
        <ecNumber evidence="1 6">2.1.1.360</ecNumber>
    </recommendedName>
    <alternativeName>
        <fullName evidence="4 6">Histone H3-K79 methyltransferase</fullName>
    </alternativeName>
</protein>
<comment type="catalytic activity">
    <reaction evidence="5 6">
        <text>L-lysyl(79)-[histone H3] + 3 S-adenosyl-L-methionine = N(6),N(6),N(6)-trimethyl-L-lysyl(79)-[histone H3] + 3 S-adenosyl-L-homocysteine + 3 H(+)</text>
        <dbReference type="Rhea" id="RHEA:60328"/>
        <dbReference type="Rhea" id="RHEA-COMP:15549"/>
        <dbReference type="Rhea" id="RHEA-COMP:15552"/>
        <dbReference type="ChEBI" id="CHEBI:15378"/>
        <dbReference type="ChEBI" id="CHEBI:29969"/>
        <dbReference type="ChEBI" id="CHEBI:57856"/>
        <dbReference type="ChEBI" id="CHEBI:59789"/>
        <dbReference type="ChEBI" id="CHEBI:61961"/>
        <dbReference type="EC" id="2.1.1.360"/>
    </reaction>
</comment>
<evidence type="ECO:0000256" key="3">
    <source>
        <dbReference type="ARBA" id="ARBA00022853"/>
    </source>
</evidence>
<dbReference type="GO" id="GO:0006281">
    <property type="term" value="P:DNA repair"/>
    <property type="evidence" value="ECO:0007669"/>
    <property type="project" value="TreeGrafter"/>
</dbReference>
<feature type="domain" description="DOT1" evidence="7">
    <location>
        <begin position="1"/>
        <end position="281"/>
    </location>
</feature>
<dbReference type="GO" id="GO:0140956">
    <property type="term" value="F:histone H3K79 trimethyltransferase activity"/>
    <property type="evidence" value="ECO:0007669"/>
    <property type="project" value="UniProtKB-EC"/>
</dbReference>
<dbReference type="Proteomes" id="UP000192257">
    <property type="component" value="Unassembled WGS sequence"/>
</dbReference>
<keyword evidence="9" id="KW-1185">Reference proteome</keyword>
<dbReference type="EMBL" id="NBCO01000014">
    <property type="protein sequence ID" value="ORC89090.1"/>
    <property type="molecule type" value="Genomic_DNA"/>
</dbReference>
<comment type="miscellaneous">
    <text evidence="6">In contrast to other lysine histone methyltransferases, it does not contain a SET domain, suggesting the existence of another mechanism for methylation of lysine residues of histones.</text>
</comment>
<dbReference type="OrthoDB" id="66144at2759"/>
<reference evidence="8 9" key="1">
    <citation type="submission" date="2017-03" db="EMBL/GenBank/DDBJ databases">
        <title>An alternative strategy for trypanosome survival in the mammalian bloodstream revealed through genome and transcriptome analysis of the ubiquitous bovine parasite Trypanosoma (Megatrypanum) theileri.</title>
        <authorList>
            <person name="Kelly S."/>
            <person name="Ivens A."/>
            <person name="Mott A."/>
            <person name="O'Neill E."/>
            <person name="Emms D."/>
            <person name="Macleod O."/>
            <person name="Voorheis P."/>
            <person name="Matthews J."/>
            <person name="Matthews K."/>
            <person name="Carrington M."/>
        </authorList>
    </citation>
    <scope>NUCLEOTIDE SEQUENCE [LARGE SCALE GENOMIC DNA]</scope>
    <source>
        <strain evidence="8">Edinburgh</strain>
    </source>
</reference>
<dbReference type="GeneID" id="39985526"/>
<proteinExistence type="inferred from homology"/>
<comment type="similarity">
    <text evidence="6">Belongs to the class I-like SAM-binding methyltransferase superfamily. DOT1 family.</text>
</comment>
<dbReference type="CDD" id="cd02440">
    <property type="entry name" value="AdoMet_MTases"/>
    <property type="match status" value="1"/>
</dbReference>